<comment type="similarity">
    <text evidence="1">Belongs to the bactofilin family.</text>
</comment>
<dbReference type="OrthoDB" id="350414at2"/>
<keyword evidence="2" id="KW-0808">Transferase</keyword>
<dbReference type="SUPFAM" id="SSF51161">
    <property type="entry name" value="Trimeric LpxA-like enzymes"/>
    <property type="match status" value="1"/>
</dbReference>
<evidence type="ECO:0000256" key="1">
    <source>
        <dbReference type="ARBA" id="ARBA00044755"/>
    </source>
</evidence>
<dbReference type="eggNOG" id="COG1664">
    <property type="taxonomic scope" value="Bacteria"/>
</dbReference>
<dbReference type="InterPro" id="IPR007607">
    <property type="entry name" value="BacA/B"/>
</dbReference>
<name>C8PRA0_9SPIR</name>
<dbReference type="Proteomes" id="UP000004509">
    <property type="component" value="Unassembled WGS sequence"/>
</dbReference>
<dbReference type="STRING" id="596324.TREVI0001_0791"/>
<dbReference type="GeneID" id="301462394"/>
<gene>
    <name evidence="2" type="ORF">TREVI0001_0791</name>
</gene>
<accession>C8PRA0</accession>
<dbReference type="GO" id="GO:0016740">
    <property type="term" value="F:transferase activity"/>
    <property type="evidence" value="ECO:0007669"/>
    <property type="project" value="UniProtKB-KW"/>
</dbReference>
<sequence length="141" mass="14990">MAKKNFIDDISINTIIGPGAMITGNVTVSGFLRIDGDIDGNVQTQGRVIIGEEARIRGNIRAASVSVGGVVQGDIIAPDYVVILSSGMVIGSVLTKKLRVDDDVILHGFCSAAGDQNSFEEAEKKYSNRQALHSSTFSYSK</sequence>
<dbReference type="InterPro" id="IPR011004">
    <property type="entry name" value="Trimer_LpxA-like_sf"/>
</dbReference>
<dbReference type="AlphaFoldDB" id="C8PRA0"/>
<dbReference type="EMBL" id="ACYH01000041">
    <property type="protein sequence ID" value="EEV20025.1"/>
    <property type="molecule type" value="Genomic_DNA"/>
</dbReference>
<proteinExistence type="inferred from homology"/>
<dbReference type="PANTHER" id="PTHR35024">
    <property type="entry name" value="HYPOTHETICAL CYTOSOLIC PROTEIN"/>
    <property type="match status" value="1"/>
</dbReference>
<organism evidence="2 3">
    <name type="scientific">Treponema vincentii ATCC 35580</name>
    <dbReference type="NCBI Taxonomy" id="596324"/>
    <lineage>
        <taxon>Bacteria</taxon>
        <taxon>Pseudomonadati</taxon>
        <taxon>Spirochaetota</taxon>
        <taxon>Spirochaetia</taxon>
        <taxon>Spirochaetales</taxon>
        <taxon>Treponemataceae</taxon>
        <taxon>Treponema</taxon>
    </lineage>
</organism>
<reference evidence="2 3" key="1">
    <citation type="submission" date="2009-07" db="EMBL/GenBank/DDBJ databases">
        <authorList>
            <person name="Madupu R."/>
            <person name="Sebastian Y."/>
            <person name="Durkin A.S."/>
            <person name="Torralba M."/>
            <person name="Methe B."/>
            <person name="Sutton G.G."/>
            <person name="Strausberg R.L."/>
            <person name="Nelson K.E."/>
        </authorList>
    </citation>
    <scope>NUCLEOTIDE SEQUENCE [LARGE SCALE GENOMIC DNA]</scope>
    <source>
        <strain evidence="2 3">ATCC 35580</strain>
    </source>
</reference>
<evidence type="ECO:0000313" key="3">
    <source>
        <dbReference type="Proteomes" id="UP000004509"/>
    </source>
</evidence>
<protein>
    <submittedName>
        <fullName evidence="2">Bacterial transferase hexapeptide repeat protein</fullName>
    </submittedName>
</protein>
<dbReference type="Pfam" id="PF04519">
    <property type="entry name" value="Bactofilin"/>
    <property type="match status" value="1"/>
</dbReference>
<comment type="caution">
    <text evidence="2">The sequence shown here is derived from an EMBL/GenBank/DDBJ whole genome shotgun (WGS) entry which is preliminary data.</text>
</comment>
<dbReference type="RefSeq" id="WP_006189061.1">
    <property type="nucleotide sequence ID" value="NZ_ACYH01000041.1"/>
</dbReference>
<dbReference type="PANTHER" id="PTHR35024:SF4">
    <property type="entry name" value="POLYMER-FORMING CYTOSKELETAL PROTEIN"/>
    <property type="match status" value="1"/>
</dbReference>
<evidence type="ECO:0000313" key="2">
    <source>
        <dbReference type="EMBL" id="EEV20025.1"/>
    </source>
</evidence>